<dbReference type="GeneID" id="70230628"/>
<gene>
    <name evidence="2" type="ORF">BKA55DRAFT_705730</name>
</gene>
<reference evidence="2" key="1">
    <citation type="journal article" date="2021" name="Nat. Commun.">
        <title>Genetic determinants of endophytism in the Arabidopsis root mycobiome.</title>
        <authorList>
            <person name="Mesny F."/>
            <person name="Miyauchi S."/>
            <person name="Thiergart T."/>
            <person name="Pickel B."/>
            <person name="Atanasova L."/>
            <person name="Karlsson M."/>
            <person name="Huettel B."/>
            <person name="Barry K.W."/>
            <person name="Haridas S."/>
            <person name="Chen C."/>
            <person name="Bauer D."/>
            <person name="Andreopoulos W."/>
            <person name="Pangilinan J."/>
            <person name="LaButti K."/>
            <person name="Riley R."/>
            <person name="Lipzen A."/>
            <person name="Clum A."/>
            <person name="Drula E."/>
            <person name="Henrissat B."/>
            <person name="Kohler A."/>
            <person name="Grigoriev I.V."/>
            <person name="Martin F.M."/>
            <person name="Hacquard S."/>
        </authorList>
    </citation>
    <scope>NUCLEOTIDE SEQUENCE</scope>
    <source>
        <strain evidence="2">MPI-CAGE-AT-0023</strain>
    </source>
</reference>
<name>A0A9P9GK15_FUSRE</name>
<dbReference type="EMBL" id="JAGMUX010000013">
    <property type="protein sequence ID" value="KAH7240895.1"/>
    <property type="molecule type" value="Genomic_DNA"/>
</dbReference>
<sequence length="126" mass="15264">MVFEIPNRDRSDSRNRNENRNRDSNRRHYETYEHTINPTLMFGLDRLRDGLELFYGRNNFTVVGDIMQFTIRVHLPMPENLVQRLQDEGFLRREPLEAVPKAVKDRIKANGWYQMRPYDREEPYYG</sequence>
<feature type="region of interest" description="Disordered" evidence="1">
    <location>
        <begin position="1"/>
        <end position="26"/>
    </location>
</feature>
<comment type="caution">
    <text evidence="2">The sequence shown here is derived from an EMBL/GenBank/DDBJ whole genome shotgun (WGS) entry which is preliminary data.</text>
</comment>
<evidence type="ECO:0000256" key="1">
    <source>
        <dbReference type="SAM" id="MobiDB-lite"/>
    </source>
</evidence>
<dbReference type="OrthoDB" id="5009744at2759"/>
<protein>
    <submittedName>
        <fullName evidence="2">Uncharacterized protein</fullName>
    </submittedName>
</protein>
<dbReference type="AlphaFoldDB" id="A0A9P9GK15"/>
<dbReference type="Proteomes" id="UP000720189">
    <property type="component" value="Unassembled WGS sequence"/>
</dbReference>
<evidence type="ECO:0000313" key="3">
    <source>
        <dbReference type="Proteomes" id="UP000720189"/>
    </source>
</evidence>
<accession>A0A9P9GK15</accession>
<keyword evidence="3" id="KW-1185">Reference proteome</keyword>
<evidence type="ECO:0000313" key="2">
    <source>
        <dbReference type="EMBL" id="KAH7240895.1"/>
    </source>
</evidence>
<organism evidence="2 3">
    <name type="scientific">Fusarium redolens</name>
    <dbReference type="NCBI Taxonomy" id="48865"/>
    <lineage>
        <taxon>Eukaryota</taxon>
        <taxon>Fungi</taxon>
        <taxon>Dikarya</taxon>
        <taxon>Ascomycota</taxon>
        <taxon>Pezizomycotina</taxon>
        <taxon>Sordariomycetes</taxon>
        <taxon>Hypocreomycetidae</taxon>
        <taxon>Hypocreales</taxon>
        <taxon>Nectriaceae</taxon>
        <taxon>Fusarium</taxon>
        <taxon>Fusarium redolens species complex</taxon>
    </lineage>
</organism>
<dbReference type="RefSeq" id="XP_046046409.1">
    <property type="nucleotide sequence ID" value="XM_046200674.1"/>
</dbReference>
<proteinExistence type="predicted"/>